<reference evidence="5 6" key="1">
    <citation type="submission" date="2019-01" db="EMBL/GenBank/DDBJ databases">
        <title>Genome sequence of the Antarctic species Gelidibacter gilvus ACAM 158(T).</title>
        <authorList>
            <person name="Bowman J.P."/>
        </authorList>
    </citation>
    <scope>NUCLEOTIDE SEQUENCE [LARGE SCALE GENOMIC DNA]</scope>
    <source>
        <strain evidence="5 6">IC158</strain>
    </source>
</reference>
<feature type="chain" id="PRO_5020874116" evidence="3">
    <location>
        <begin position="26"/>
        <end position="844"/>
    </location>
</feature>
<sequence length="844" mass="96343">MKVKVAKISLIMAIFILLSSCNAVKRVGKDEHLLMDNTVYVNDKKNNTDALNNLLFQKPNGKFPLFGIPIRLHIYNLARPNIDSILVAKYRNPEDPKTGLKNFISLKQYEALINSRKNFNTWLKKTGEPPVVINSLRTEKSATNLKTYYYKHGWFNATASYKIDTVDAQRAKMNYYINTGDPYYMDSISTRIASPVIDTLYKSLKKNSLLVKGEQFKEANLTNERERLTTELRNSGLYHFAQDYITFEIDTIGTNKKVNTDLIIQNRTIRYDDSVQVRPFKIYTIKDVNIFTDDTYQNINIKPTDTINYKGFNIYSYGKSKYRAKALTDAIFITKGDIFKDINRTRTYRYLSELQTFKYPNIEYVENVEDTTLTTNIYLIPKKKFGLNFNTEISQSNIQTIGLGFSGGLLIRNVFRGAETLEVSGLAAIGSSKDSGIKKDVFFDITEVGSTVKLTIPRLFFPLNTDKVIPKYMSPSTRISAAATSQRNIGLDKQTFTGNLSYNWYPNKKVTNTLDLFNAQYVKNLNVDNYFGVYENSYNSLNSIAKNINYIDNTDNLSIPDGADQFIYDVLNDNTSLAPTDPNYQNVSNIDQRKTRLSENNLIISSSFNYVKTRRENIFDNDFSTIRFRVEFAGNILTSLSKLTNAKKNDNDRYDIFGVAFSQYSKAEVDYVKYWDLGKKSVFAVRSYVGIAVPYGNSNSIPFSKSFFGGGPNDNRAWTAYNLGPGSTKSTNEFNEANFKLHFSAEQRFNLFGSVYGAFFVDAGNIWNVFDNVTDPAQTFDSFSSLKDIAVGSGFGMRYDFSFFVLRLDVGFKTYDPSYDLGNRWFKDYNFANAVYNIGINYPF</sequence>
<dbReference type="PROSITE" id="PS51257">
    <property type="entry name" value="PROKAR_LIPOPROTEIN"/>
    <property type="match status" value="1"/>
</dbReference>
<comment type="subcellular location">
    <subcellularLocation>
        <location evidence="1">Membrane</location>
    </subcellularLocation>
</comment>
<dbReference type="GO" id="GO:0019867">
    <property type="term" value="C:outer membrane"/>
    <property type="evidence" value="ECO:0007669"/>
    <property type="project" value="InterPro"/>
</dbReference>
<dbReference type="Proteomes" id="UP000289792">
    <property type="component" value="Unassembled WGS sequence"/>
</dbReference>
<comment type="caution">
    <text evidence="5">The sequence shown here is derived from an EMBL/GenBank/DDBJ whole genome shotgun (WGS) entry which is preliminary data.</text>
</comment>
<keyword evidence="2" id="KW-0472">Membrane</keyword>
<evidence type="ECO:0000259" key="4">
    <source>
        <dbReference type="Pfam" id="PF01103"/>
    </source>
</evidence>
<dbReference type="EMBL" id="SDDZ01000008">
    <property type="protein sequence ID" value="RXJ46139.1"/>
    <property type="molecule type" value="Genomic_DNA"/>
</dbReference>
<dbReference type="InterPro" id="IPR000184">
    <property type="entry name" value="Bac_surfAg_D15"/>
</dbReference>
<dbReference type="Gene3D" id="2.40.160.50">
    <property type="entry name" value="membrane protein fhac: a member of the omp85/tpsb transporter family"/>
    <property type="match status" value="1"/>
</dbReference>
<feature type="domain" description="Bacterial surface antigen (D15)" evidence="4">
    <location>
        <begin position="485"/>
        <end position="823"/>
    </location>
</feature>
<evidence type="ECO:0000256" key="1">
    <source>
        <dbReference type="ARBA" id="ARBA00004370"/>
    </source>
</evidence>
<dbReference type="OrthoDB" id="9814535at2"/>
<accession>A0A4Q0XH54</accession>
<evidence type="ECO:0000313" key="6">
    <source>
        <dbReference type="Proteomes" id="UP000289792"/>
    </source>
</evidence>
<dbReference type="AlphaFoldDB" id="A0A4Q0XH54"/>
<evidence type="ECO:0000256" key="3">
    <source>
        <dbReference type="SAM" id="SignalP"/>
    </source>
</evidence>
<keyword evidence="6" id="KW-1185">Reference proteome</keyword>
<name>A0A4Q0XH54_9FLAO</name>
<gene>
    <name evidence="5" type="ORF">ESZ48_13350</name>
</gene>
<evidence type="ECO:0000256" key="2">
    <source>
        <dbReference type="ARBA" id="ARBA00023136"/>
    </source>
</evidence>
<feature type="signal peptide" evidence="3">
    <location>
        <begin position="1"/>
        <end position="25"/>
    </location>
</feature>
<proteinExistence type="predicted"/>
<evidence type="ECO:0000313" key="5">
    <source>
        <dbReference type="EMBL" id="RXJ46139.1"/>
    </source>
</evidence>
<organism evidence="5 6">
    <name type="scientific">Gelidibacter gilvus</name>
    <dbReference type="NCBI Taxonomy" id="59602"/>
    <lineage>
        <taxon>Bacteria</taxon>
        <taxon>Pseudomonadati</taxon>
        <taxon>Bacteroidota</taxon>
        <taxon>Flavobacteriia</taxon>
        <taxon>Flavobacteriales</taxon>
        <taxon>Flavobacteriaceae</taxon>
        <taxon>Gelidibacter</taxon>
    </lineage>
</organism>
<protein>
    <submittedName>
        <fullName evidence="5">Outer membrane protein assembly factor</fullName>
    </submittedName>
</protein>
<dbReference type="Pfam" id="PF01103">
    <property type="entry name" value="Omp85"/>
    <property type="match status" value="1"/>
</dbReference>
<keyword evidence="3" id="KW-0732">Signal</keyword>